<dbReference type="OrthoDB" id="2533084at2759"/>
<dbReference type="HOGENOM" id="CLU_008455_13_7_1"/>
<dbReference type="PROSITE" id="PS50850">
    <property type="entry name" value="MFS"/>
    <property type="match status" value="1"/>
</dbReference>
<accession>C4JHX6</accession>
<evidence type="ECO:0000256" key="6">
    <source>
        <dbReference type="SAM" id="Phobius"/>
    </source>
</evidence>
<feature type="transmembrane region" description="Helical" evidence="6">
    <location>
        <begin position="286"/>
        <end position="305"/>
    </location>
</feature>
<proteinExistence type="predicted"/>
<evidence type="ECO:0000313" key="8">
    <source>
        <dbReference type="EMBL" id="EEP76552.1"/>
    </source>
</evidence>
<dbReference type="Proteomes" id="UP000002058">
    <property type="component" value="Unassembled WGS sequence"/>
</dbReference>
<gene>
    <name evidence="8" type="ORF">UREG_01401</name>
</gene>
<feature type="domain" description="Major facilitator superfamily (MFS) profile" evidence="7">
    <location>
        <begin position="60"/>
        <end position="487"/>
    </location>
</feature>
<evidence type="ECO:0000256" key="2">
    <source>
        <dbReference type="ARBA" id="ARBA00022692"/>
    </source>
</evidence>
<dbReference type="EMBL" id="CH476615">
    <property type="protein sequence ID" value="EEP76552.1"/>
    <property type="molecule type" value="Genomic_DNA"/>
</dbReference>
<dbReference type="SUPFAM" id="SSF103473">
    <property type="entry name" value="MFS general substrate transporter"/>
    <property type="match status" value="1"/>
</dbReference>
<evidence type="ECO:0000256" key="1">
    <source>
        <dbReference type="ARBA" id="ARBA00004141"/>
    </source>
</evidence>
<keyword evidence="4 6" id="KW-0472">Membrane</keyword>
<reference evidence="9" key="1">
    <citation type="journal article" date="2009" name="Genome Res.">
        <title>Comparative genomic analyses of the human fungal pathogens Coccidioides and their relatives.</title>
        <authorList>
            <person name="Sharpton T.J."/>
            <person name="Stajich J.E."/>
            <person name="Rounsley S.D."/>
            <person name="Gardner M.J."/>
            <person name="Wortman J.R."/>
            <person name="Jordar V.S."/>
            <person name="Maiti R."/>
            <person name="Kodira C.D."/>
            <person name="Neafsey D.E."/>
            <person name="Zeng Q."/>
            <person name="Hung C.-Y."/>
            <person name="McMahan C."/>
            <person name="Muszewska A."/>
            <person name="Grynberg M."/>
            <person name="Mandel M.A."/>
            <person name="Kellner E.M."/>
            <person name="Barker B.M."/>
            <person name="Galgiani J.N."/>
            <person name="Orbach M.J."/>
            <person name="Kirkland T.N."/>
            <person name="Cole G.T."/>
            <person name="Henn M.R."/>
            <person name="Birren B.W."/>
            <person name="Taylor J.W."/>
        </authorList>
    </citation>
    <scope>NUCLEOTIDE SEQUENCE [LARGE SCALE GENOMIC DNA]</scope>
    <source>
        <strain evidence="9">UAMH 1704</strain>
    </source>
</reference>
<dbReference type="GeneID" id="8442730"/>
<feature type="transmembrane region" description="Helical" evidence="6">
    <location>
        <begin position="126"/>
        <end position="143"/>
    </location>
</feature>
<feature type="transmembrane region" description="Helical" evidence="6">
    <location>
        <begin position="365"/>
        <end position="384"/>
    </location>
</feature>
<dbReference type="InParanoid" id="C4JHX6"/>
<protein>
    <recommendedName>
        <fullName evidence="7">Major facilitator superfamily (MFS) profile domain-containing protein</fullName>
    </recommendedName>
</protein>
<evidence type="ECO:0000313" key="9">
    <source>
        <dbReference type="Proteomes" id="UP000002058"/>
    </source>
</evidence>
<dbReference type="InterPro" id="IPR011701">
    <property type="entry name" value="MFS"/>
</dbReference>
<keyword evidence="2 6" id="KW-0812">Transmembrane</keyword>
<evidence type="ECO:0000259" key="7">
    <source>
        <dbReference type="PROSITE" id="PS50850"/>
    </source>
</evidence>
<sequence>MSPISLHNGVKESQGQRMDAENKAPVYLEGATSPKGSTQDEGVRPPHDPLSWPKWKRNTQILMIAVHSMVSTFMAAGIVPAYDTFAEMYGVSVHTVTYLTSTQILLLGIAPFVWKPLTTRFGRYHICVLSVLGSFLCNIGGARCTTFGTQMATRVITAWFISPPIAIGSGVVTELCSKDERAQKIGWWTLLTTIGVPAGPFIMGFVVQHIGVEWVFWLFAIINFCQFVAYILFGKETLYPRDLEGNLEPPKAPSFPRSIFPHRIDPRPVTATDFISPMFLCRFPRILVPSLAYAITFAYANIVIVVEMPTAFGKKFNFNAQQIGYQFVAIIIGCVLGEQISGRMSDSFIRLLKRRRGHAAPADRLWLSYIGFATVFAGLLTWGFQLQNATTWNVTPCVGAAIASFGNQILTTTLITFAVDSHKEVSTDIGMFVNICRQIYGFTGPFYLPLMFERFGLGGAAGIFCAIVAGSALVPIIAIQFVATRKP</sequence>
<dbReference type="PANTHER" id="PTHR23502">
    <property type="entry name" value="MAJOR FACILITATOR SUPERFAMILY"/>
    <property type="match status" value="1"/>
</dbReference>
<dbReference type="VEuPathDB" id="FungiDB:UREG_01401"/>
<name>C4JHX6_UNCRE</name>
<feature type="transmembrane region" description="Helical" evidence="6">
    <location>
        <begin position="88"/>
        <end position="114"/>
    </location>
</feature>
<feature type="transmembrane region" description="Helical" evidence="6">
    <location>
        <begin position="61"/>
        <end position="82"/>
    </location>
</feature>
<dbReference type="Pfam" id="PF07690">
    <property type="entry name" value="MFS_1"/>
    <property type="match status" value="1"/>
</dbReference>
<feature type="transmembrane region" description="Helical" evidence="6">
    <location>
        <begin position="214"/>
        <end position="233"/>
    </location>
</feature>
<dbReference type="KEGG" id="ure:UREG_01401"/>
<dbReference type="Gene3D" id="1.20.1250.20">
    <property type="entry name" value="MFS general substrate transporter like domains"/>
    <property type="match status" value="1"/>
</dbReference>
<feature type="transmembrane region" description="Helical" evidence="6">
    <location>
        <begin position="455"/>
        <end position="483"/>
    </location>
</feature>
<evidence type="ECO:0000256" key="4">
    <source>
        <dbReference type="ARBA" id="ARBA00023136"/>
    </source>
</evidence>
<organism evidence="8 9">
    <name type="scientific">Uncinocarpus reesii (strain UAMH 1704)</name>
    <dbReference type="NCBI Taxonomy" id="336963"/>
    <lineage>
        <taxon>Eukaryota</taxon>
        <taxon>Fungi</taxon>
        <taxon>Dikarya</taxon>
        <taxon>Ascomycota</taxon>
        <taxon>Pezizomycotina</taxon>
        <taxon>Eurotiomycetes</taxon>
        <taxon>Eurotiomycetidae</taxon>
        <taxon>Onygenales</taxon>
        <taxon>Onygenaceae</taxon>
        <taxon>Uncinocarpus</taxon>
    </lineage>
</organism>
<keyword evidence="9" id="KW-1185">Reference proteome</keyword>
<feature type="region of interest" description="Disordered" evidence="5">
    <location>
        <begin position="1"/>
        <end position="50"/>
    </location>
</feature>
<dbReference type="AlphaFoldDB" id="C4JHX6"/>
<comment type="subcellular location">
    <subcellularLocation>
        <location evidence="1">Membrane</location>
        <topology evidence="1">Multi-pass membrane protein</topology>
    </subcellularLocation>
</comment>
<evidence type="ECO:0000256" key="5">
    <source>
        <dbReference type="SAM" id="MobiDB-lite"/>
    </source>
</evidence>
<dbReference type="PANTHER" id="PTHR23502:SF2">
    <property type="entry name" value="TRANSPORTER, PUTATIVE (AFU_ORTHOLOGUE AFUA_2G08910)-RELATED"/>
    <property type="match status" value="1"/>
</dbReference>
<dbReference type="InterPro" id="IPR020846">
    <property type="entry name" value="MFS_dom"/>
</dbReference>
<dbReference type="GO" id="GO:0022857">
    <property type="term" value="F:transmembrane transporter activity"/>
    <property type="evidence" value="ECO:0007669"/>
    <property type="project" value="InterPro"/>
</dbReference>
<dbReference type="GO" id="GO:0005886">
    <property type="term" value="C:plasma membrane"/>
    <property type="evidence" value="ECO:0007669"/>
    <property type="project" value="TreeGrafter"/>
</dbReference>
<keyword evidence="3 6" id="KW-1133">Transmembrane helix</keyword>
<dbReference type="OMA" id="SGPMSDW"/>
<dbReference type="RefSeq" id="XP_002541885.1">
    <property type="nucleotide sequence ID" value="XM_002541839.1"/>
</dbReference>
<dbReference type="eggNOG" id="KOG0255">
    <property type="taxonomic scope" value="Eukaryota"/>
</dbReference>
<dbReference type="InterPro" id="IPR036259">
    <property type="entry name" value="MFS_trans_sf"/>
</dbReference>
<feature type="transmembrane region" description="Helical" evidence="6">
    <location>
        <begin position="325"/>
        <end position="344"/>
    </location>
</feature>
<feature type="transmembrane region" description="Helical" evidence="6">
    <location>
        <begin position="155"/>
        <end position="173"/>
    </location>
</feature>
<evidence type="ECO:0000256" key="3">
    <source>
        <dbReference type="ARBA" id="ARBA00022989"/>
    </source>
</evidence>
<feature type="transmembrane region" description="Helical" evidence="6">
    <location>
        <begin position="185"/>
        <end position="208"/>
    </location>
</feature>